<evidence type="ECO:0000313" key="2">
    <source>
        <dbReference type="EMBL" id="KAJ4445672.1"/>
    </source>
</evidence>
<comment type="caution">
    <text evidence="2">The sequence shown here is derived from an EMBL/GenBank/DDBJ whole genome shotgun (WGS) entry which is preliminary data.</text>
</comment>
<sequence>MSPGSNTESYPAFAHIGLRENPGKNLNQSWRVHIRFEVKCVISWKCEEKYFSKVACFRRKKFYNVKNMDIVKVEPDEEEPVKGWLPPVKPEPQDPLDVNDERRESWGWNLNVIDSSSIHTQAKNEDLPWNAPEVKEELTIEDYELKLPGTKHVADNINTVTLKVEADEESVKIQLPPVKTEFQDPLDVTDEGVVPWKWNLNVTDSSFVHKQMKVEIPTHSKVGPLHAPNSDPCLVNCPKTGLNLTSDTNKTPLMRKNTVADNERKKEDPGRQKLWLKP</sequence>
<feature type="region of interest" description="Disordered" evidence="1">
    <location>
        <begin position="242"/>
        <end position="278"/>
    </location>
</feature>
<keyword evidence="3" id="KW-1185">Reference proteome</keyword>
<protein>
    <submittedName>
        <fullName evidence="2">Uncharacterized protein</fullName>
    </submittedName>
</protein>
<dbReference type="Proteomes" id="UP001148838">
    <property type="component" value="Unassembled WGS sequence"/>
</dbReference>
<feature type="compositionally biased region" description="Basic and acidic residues" evidence="1">
    <location>
        <begin position="261"/>
        <end position="271"/>
    </location>
</feature>
<feature type="compositionally biased region" description="Polar residues" evidence="1">
    <location>
        <begin position="242"/>
        <end position="251"/>
    </location>
</feature>
<evidence type="ECO:0000313" key="3">
    <source>
        <dbReference type="Proteomes" id="UP001148838"/>
    </source>
</evidence>
<accession>A0ABQ8TI97</accession>
<reference evidence="2 3" key="1">
    <citation type="journal article" date="2022" name="Allergy">
        <title>Genome assembly and annotation of Periplaneta americana reveal a comprehensive cockroach allergen profile.</title>
        <authorList>
            <person name="Wang L."/>
            <person name="Xiong Q."/>
            <person name="Saelim N."/>
            <person name="Wang L."/>
            <person name="Nong W."/>
            <person name="Wan A.T."/>
            <person name="Shi M."/>
            <person name="Liu X."/>
            <person name="Cao Q."/>
            <person name="Hui J.H.L."/>
            <person name="Sookrung N."/>
            <person name="Leung T.F."/>
            <person name="Tungtrongchitr A."/>
            <person name="Tsui S.K.W."/>
        </authorList>
    </citation>
    <scope>NUCLEOTIDE SEQUENCE [LARGE SCALE GENOMIC DNA]</scope>
    <source>
        <strain evidence="2">PWHHKU_190912</strain>
    </source>
</reference>
<organism evidence="2 3">
    <name type="scientific">Periplaneta americana</name>
    <name type="common">American cockroach</name>
    <name type="synonym">Blatta americana</name>
    <dbReference type="NCBI Taxonomy" id="6978"/>
    <lineage>
        <taxon>Eukaryota</taxon>
        <taxon>Metazoa</taxon>
        <taxon>Ecdysozoa</taxon>
        <taxon>Arthropoda</taxon>
        <taxon>Hexapoda</taxon>
        <taxon>Insecta</taxon>
        <taxon>Pterygota</taxon>
        <taxon>Neoptera</taxon>
        <taxon>Polyneoptera</taxon>
        <taxon>Dictyoptera</taxon>
        <taxon>Blattodea</taxon>
        <taxon>Blattoidea</taxon>
        <taxon>Blattidae</taxon>
        <taxon>Blattinae</taxon>
        <taxon>Periplaneta</taxon>
    </lineage>
</organism>
<dbReference type="EMBL" id="JAJSOF020000009">
    <property type="protein sequence ID" value="KAJ4445672.1"/>
    <property type="molecule type" value="Genomic_DNA"/>
</dbReference>
<name>A0ABQ8TI97_PERAM</name>
<gene>
    <name evidence="2" type="ORF">ANN_12356</name>
</gene>
<evidence type="ECO:0000256" key="1">
    <source>
        <dbReference type="SAM" id="MobiDB-lite"/>
    </source>
</evidence>
<proteinExistence type="predicted"/>